<gene>
    <name evidence="2" type="ORF">PMAYCL1PPCAC_32376</name>
</gene>
<dbReference type="PANTHER" id="PTHR11046:SF25">
    <property type="match status" value="1"/>
</dbReference>
<protein>
    <submittedName>
        <fullName evidence="2">Uncharacterized protein</fullName>
    </submittedName>
</protein>
<keyword evidence="3" id="KW-1185">Reference proteome</keyword>
<dbReference type="InterPro" id="IPR022894">
    <property type="entry name" value="Oligoribonuclease"/>
</dbReference>
<evidence type="ECO:0000256" key="1">
    <source>
        <dbReference type="ARBA" id="ARBA00022722"/>
    </source>
</evidence>
<dbReference type="EMBL" id="BTRK01000006">
    <property type="protein sequence ID" value="GMR62181.1"/>
    <property type="molecule type" value="Genomic_DNA"/>
</dbReference>
<keyword evidence="1" id="KW-0378">Hydrolase</keyword>
<dbReference type="PANTHER" id="PTHR11046">
    <property type="entry name" value="OLIGORIBONUCLEASE, MITOCHONDRIAL"/>
    <property type="match status" value="1"/>
</dbReference>
<evidence type="ECO:0000313" key="2">
    <source>
        <dbReference type="EMBL" id="GMR62181.1"/>
    </source>
</evidence>
<dbReference type="AlphaFoldDB" id="A0AAN5DEK5"/>
<feature type="non-terminal residue" evidence="2">
    <location>
        <position position="1"/>
    </location>
</feature>
<dbReference type="Proteomes" id="UP001328107">
    <property type="component" value="Unassembled WGS sequence"/>
</dbReference>
<reference evidence="3" key="1">
    <citation type="submission" date="2022-10" db="EMBL/GenBank/DDBJ databases">
        <title>Genome assembly of Pristionchus species.</title>
        <authorList>
            <person name="Yoshida K."/>
            <person name="Sommer R.J."/>
        </authorList>
    </citation>
    <scope>NUCLEOTIDE SEQUENCE [LARGE SCALE GENOMIC DNA]</scope>
    <source>
        <strain evidence="3">RS5460</strain>
    </source>
</reference>
<accession>A0AAN5DEK5</accession>
<comment type="caution">
    <text evidence="2">The sequence shown here is derived from an EMBL/GenBank/DDBJ whole genome shotgun (WGS) entry which is preliminary data.</text>
</comment>
<keyword evidence="1" id="KW-0540">Nuclease</keyword>
<name>A0AAN5DEK5_9BILA</name>
<evidence type="ECO:0000313" key="3">
    <source>
        <dbReference type="Proteomes" id="UP001328107"/>
    </source>
</evidence>
<sequence>HLFEDFVGNGKYSGKVDEVVVERTRCASATNRAIESGFGFVDMLFNYKPNMSILRREACLLISKNHTMAWLFSKTPEERQAIVAAARASIAILLKGLEKEREHAAEGALQVLRRNQAVDAISTFGFITSTNRISILLDSPLCTCQGKSACCPNSFQGEIF</sequence>
<organism evidence="2 3">
    <name type="scientific">Pristionchus mayeri</name>
    <dbReference type="NCBI Taxonomy" id="1317129"/>
    <lineage>
        <taxon>Eukaryota</taxon>
        <taxon>Metazoa</taxon>
        <taxon>Ecdysozoa</taxon>
        <taxon>Nematoda</taxon>
        <taxon>Chromadorea</taxon>
        <taxon>Rhabditida</taxon>
        <taxon>Rhabditina</taxon>
        <taxon>Diplogasteromorpha</taxon>
        <taxon>Diplogasteroidea</taxon>
        <taxon>Neodiplogasteridae</taxon>
        <taxon>Pristionchus</taxon>
    </lineage>
</organism>
<dbReference type="GO" id="GO:0000175">
    <property type="term" value="F:3'-5'-RNA exonuclease activity"/>
    <property type="evidence" value="ECO:0007669"/>
    <property type="project" value="InterPro"/>
</dbReference>
<proteinExistence type="predicted"/>